<dbReference type="NCBIfam" id="NF006600">
    <property type="entry name" value="PRK09140.1"/>
    <property type="match status" value="1"/>
</dbReference>
<dbReference type="PROSITE" id="PS00160">
    <property type="entry name" value="ALDOLASE_KDPG_KHG_2"/>
    <property type="match status" value="1"/>
</dbReference>
<dbReference type="EC" id="4.1.2.21" evidence="6"/>
<dbReference type="SUPFAM" id="SSF51569">
    <property type="entry name" value="Aldolase"/>
    <property type="match status" value="1"/>
</dbReference>
<dbReference type="GO" id="GO:0008674">
    <property type="term" value="F:2-dehydro-3-deoxy-6-phosphogalactonate aldolase activity"/>
    <property type="evidence" value="ECO:0007669"/>
    <property type="project" value="UniProtKB-EC"/>
</dbReference>
<comment type="caution">
    <text evidence="6">The sequence shown here is derived from an EMBL/GenBank/DDBJ whole genome shotgun (WGS) entry which is preliminary data.</text>
</comment>
<reference evidence="6" key="1">
    <citation type="submission" date="2019-08" db="EMBL/GenBank/DDBJ databases">
        <authorList>
            <person name="Kucharzyk K."/>
            <person name="Murdoch R.W."/>
            <person name="Higgins S."/>
            <person name="Loffler F."/>
        </authorList>
    </citation>
    <scope>NUCLEOTIDE SEQUENCE</scope>
</reference>
<dbReference type="EMBL" id="VSSQ01056827">
    <property type="protein sequence ID" value="MPN10664.1"/>
    <property type="molecule type" value="Genomic_DNA"/>
</dbReference>
<comment type="similarity">
    <text evidence="2">Belongs to the KHG/KDPG aldolase family.</text>
</comment>
<dbReference type="Pfam" id="PF01081">
    <property type="entry name" value="Aldolase"/>
    <property type="match status" value="1"/>
</dbReference>
<dbReference type="InterPro" id="IPR013785">
    <property type="entry name" value="Aldolase_TIM"/>
</dbReference>
<comment type="pathway">
    <text evidence="1">Carbohydrate acid metabolism.</text>
</comment>
<keyword evidence="5" id="KW-0119">Carbohydrate metabolism</keyword>
<dbReference type="InterPro" id="IPR031338">
    <property type="entry name" value="KDPG/KHG_AS_2"/>
</dbReference>
<dbReference type="Gene3D" id="3.20.20.70">
    <property type="entry name" value="Aldolase class I"/>
    <property type="match status" value="1"/>
</dbReference>
<dbReference type="InterPro" id="IPR000887">
    <property type="entry name" value="Aldlse_KDPG_KHG"/>
</dbReference>
<comment type="subunit">
    <text evidence="3">Homotrimer.</text>
</comment>
<evidence type="ECO:0000313" key="6">
    <source>
        <dbReference type="EMBL" id="MPN10664.1"/>
    </source>
</evidence>
<dbReference type="PANTHER" id="PTHR30246">
    <property type="entry name" value="2-KETO-3-DEOXY-6-PHOSPHOGLUCONATE ALDOLASE"/>
    <property type="match status" value="1"/>
</dbReference>
<evidence type="ECO:0000256" key="1">
    <source>
        <dbReference type="ARBA" id="ARBA00004761"/>
    </source>
</evidence>
<organism evidence="6">
    <name type="scientific">bioreactor metagenome</name>
    <dbReference type="NCBI Taxonomy" id="1076179"/>
    <lineage>
        <taxon>unclassified sequences</taxon>
        <taxon>metagenomes</taxon>
        <taxon>ecological metagenomes</taxon>
    </lineage>
</organism>
<evidence type="ECO:0000256" key="5">
    <source>
        <dbReference type="ARBA" id="ARBA00023277"/>
    </source>
</evidence>
<protein>
    <submittedName>
        <fullName evidence="6">2-dehydro-3-deoxy-6-phosphogalactonate aldolase</fullName>
        <ecNumber evidence="6">4.1.2.21</ecNumber>
    </submittedName>
</protein>
<sequence length="206" mass="21500">MKNFQEQCGLCPVTAILRGITPGEMLDVCELLREAGIRLLEVPLNSPDALESIRRAAQKYHGGDELLAGAGTVLTPEAVRDVAEAGGKFIISPDTNPEVIRETKRLGLVSIPGFLTPTEAFTALRAGADYLKLFPAGALGPGYIKDLKAVVKAPILAVGGVDAGNLPEFLKVCAGAGIGSALYKPGKAPEAIAADARRFVESALHA</sequence>
<name>A0A645FDU0_9ZZZZ</name>
<accession>A0A645FDU0</accession>
<keyword evidence="4 6" id="KW-0456">Lyase</keyword>
<dbReference type="PANTHER" id="PTHR30246:SF1">
    <property type="entry name" value="2-DEHYDRO-3-DEOXY-6-PHOSPHOGALACTONATE ALDOLASE-RELATED"/>
    <property type="match status" value="1"/>
</dbReference>
<evidence type="ECO:0000256" key="3">
    <source>
        <dbReference type="ARBA" id="ARBA00011233"/>
    </source>
</evidence>
<evidence type="ECO:0000256" key="2">
    <source>
        <dbReference type="ARBA" id="ARBA00006906"/>
    </source>
</evidence>
<gene>
    <name evidence="6" type="primary">dgoA_7</name>
    <name evidence="6" type="ORF">SDC9_157959</name>
</gene>
<evidence type="ECO:0000256" key="4">
    <source>
        <dbReference type="ARBA" id="ARBA00023239"/>
    </source>
</evidence>
<proteinExistence type="inferred from homology"/>
<dbReference type="CDD" id="cd00452">
    <property type="entry name" value="KDPG_aldolase"/>
    <property type="match status" value="1"/>
</dbReference>
<dbReference type="AlphaFoldDB" id="A0A645FDU0"/>